<dbReference type="AlphaFoldDB" id="A0A6I4IW77"/>
<dbReference type="GO" id="GO:0005886">
    <property type="term" value="C:plasma membrane"/>
    <property type="evidence" value="ECO:0007669"/>
    <property type="project" value="UniProtKB-SubCell"/>
</dbReference>
<dbReference type="Proteomes" id="UP000441389">
    <property type="component" value="Unassembled WGS sequence"/>
</dbReference>
<feature type="transmembrane region" description="Helical" evidence="1">
    <location>
        <begin position="421"/>
        <end position="441"/>
    </location>
</feature>
<dbReference type="InterPro" id="IPR038731">
    <property type="entry name" value="RgtA/B/C-like"/>
</dbReference>
<proteinExistence type="inferred from homology"/>
<feature type="transmembrane region" description="Helical" evidence="1">
    <location>
        <begin position="258"/>
        <end position="281"/>
    </location>
</feature>
<keyword evidence="1" id="KW-1133">Transmembrane helix</keyword>
<dbReference type="Pfam" id="PF16192">
    <property type="entry name" value="PMT_4TMC"/>
    <property type="match status" value="1"/>
</dbReference>
<comment type="pathway">
    <text evidence="1">Protein modification; protein glycosylation.</text>
</comment>
<dbReference type="EC" id="2.4.1.-" evidence="1"/>
<comment type="function">
    <text evidence="1">Protein O-mannosyltransferase that catalyzes the transfer of a single mannose residue from a polyprenol phospho-mannosyl lipidic donor to the hydroxyl group of selected serine and threonine residues in acceptor proteins.</text>
</comment>
<feature type="transmembrane region" description="Helical" evidence="1">
    <location>
        <begin position="345"/>
        <end position="362"/>
    </location>
</feature>
<keyword evidence="5" id="KW-1185">Reference proteome</keyword>
<keyword evidence="1" id="KW-0812">Transmembrane</keyword>
<feature type="transmembrane region" description="Helical" evidence="1">
    <location>
        <begin position="369"/>
        <end position="386"/>
    </location>
</feature>
<feature type="transmembrane region" description="Helical" evidence="1">
    <location>
        <begin position="140"/>
        <end position="162"/>
    </location>
</feature>
<evidence type="ECO:0000256" key="1">
    <source>
        <dbReference type="RuleBase" id="RU367007"/>
    </source>
</evidence>
<feature type="transmembrane region" description="Helical" evidence="1">
    <location>
        <begin position="392"/>
        <end position="414"/>
    </location>
</feature>
<reference evidence="4 5" key="1">
    <citation type="submission" date="2019-12" db="EMBL/GenBank/DDBJ databases">
        <authorList>
            <person name="Huq M.A."/>
        </authorList>
    </citation>
    <scope>NUCLEOTIDE SEQUENCE [LARGE SCALE GENOMIC DNA]</scope>
    <source>
        <strain evidence="4 5">MAH-20</strain>
    </source>
</reference>
<comment type="similarity">
    <text evidence="1">Belongs to the glycosyltransferase 39 family.</text>
</comment>
<comment type="caution">
    <text evidence="4">The sequence shown here is derived from an EMBL/GenBank/DDBJ whole genome shotgun (WGS) entry which is preliminary data.</text>
</comment>
<accession>A0A6I4IW77</accession>
<keyword evidence="1" id="KW-1003">Cell membrane</keyword>
<dbReference type="EMBL" id="WQMS01000001">
    <property type="protein sequence ID" value="MVO76400.1"/>
    <property type="molecule type" value="Genomic_DNA"/>
</dbReference>
<dbReference type="PANTHER" id="PTHR10050">
    <property type="entry name" value="DOLICHYL-PHOSPHATE-MANNOSE--PROTEIN MANNOSYLTRANSFERASE"/>
    <property type="match status" value="1"/>
</dbReference>
<keyword evidence="1 4" id="KW-0808">Transferase</keyword>
<dbReference type="UniPathway" id="UPA00378"/>
<feature type="domain" description="Protein O-mannosyl-transferase C-terminal four TM" evidence="3">
    <location>
        <begin position="288"/>
        <end position="357"/>
    </location>
</feature>
<keyword evidence="1" id="KW-0472">Membrane</keyword>
<evidence type="ECO:0000313" key="5">
    <source>
        <dbReference type="Proteomes" id="UP000441389"/>
    </source>
</evidence>
<protein>
    <recommendedName>
        <fullName evidence="1">Polyprenol-phosphate-mannose--protein mannosyltransferase</fullName>
        <ecNumber evidence="1">2.4.1.-</ecNumber>
    </recommendedName>
</protein>
<dbReference type="Pfam" id="PF13231">
    <property type="entry name" value="PMT_2"/>
    <property type="match status" value="1"/>
</dbReference>
<feature type="transmembrane region" description="Helical" evidence="1">
    <location>
        <begin position="68"/>
        <end position="87"/>
    </location>
</feature>
<feature type="domain" description="Glycosyltransferase RgtA/B/C/D-like" evidence="2">
    <location>
        <begin position="120"/>
        <end position="279"/>
    </location>
</feature>
<evidence type="ECO:0000313" key="4">
    <source>
        <dbReference type="EMBL" id="MVO76400.1"/>
    </source>
</evidence>
<organism evidence="4 5">
    <name type="scientific">Sphingomonas horti</name>
    <dbReference type="NCBI Taxonomy" id="2682842"/>
    <lineage>
        <taxon>Bacteria</taxon>
        <taxon>Pseudomonadati</taxon>
        <taxon>Pseudomonadota</taxon>
        <taxon>Alphaproteobacteria</taxon>
        <taxon>Sphingomonadales</taxon>
        <taxon>Sphingomonadaceae</taxon>
        <taxon>Sphingomonas</taxon>
    </lineage>
</organism>
<feature type="transmembrane region" description="Helical" evidence="1">
    <location>
        <begin position="218"/>
        <end position="251"/>
    </location>
</feature>
<evidence type="ECO:0000259" key="3">
    <source>
        <dbReference type="Pfam" id="PF16192"/>
    </source>
</evidence>
<comment type="subcellular location">
    <subcellularLocation>
        <location evidence="1">Cell membrane</location>
    </subcellularLocation>
</comment>
<name>A0A6I4IW77_9SPHN</name>
<dbReference type="InterPro" id="IPR032421">
    <property type="entry name" value="PMT_4TMC"/>
</dbReference>
<dbReference type="GO" id="GO:0004169">
    <property type="term" value="F:dolichyl-phosphate-mannose-protein mannosyltransferase activity"/>
    <property type="evidence" value="ECO:0007669"/>
    <property type="project" value="UniProtKB-UniRule"/>
</dbReference>
<dbReference type="InterPro" id="IPR027005">
    <property type="entry name" value="PMT-like"/>
</dbReference>
<evidence type="ECO:0000259" key="2">
    <source>
        <dbReference type="Pfam" id="PF13231"/>
    </source>
</evidence>
<sequence length="462" mass="51533">MKIASDVSPNSERAVPPRTACVAGRHLPVMPRSCPVRLFMRHALQARGAERQPHGGNMKSWVAWLERFTPVQMALLLALVAELLFAVHVGQPNKLMFDEIYYVPAGRDVFGMIAPANEEHPLFAKWLIGLSTALFGDNPVGWRALGTVAGTATVVAIYAIALRLSGEVRTAATAAVLAMLNQMLFIQARIATLDVFAGAFLFAAIAVLAWGYGGTRRWLVGAGLCIGLAVGCKWSTLPFAALLGLAVLWGWRRQWLRAAVTFGLAALLAYFATFAPALFYATSPLKLDQLFAWQAHMYDLQTRPLAHHTYQSTPWQWPLITRPIWYLYEPVEGVQRGVLLVGNPAIMWGGLVALAACLWDGLKERKAGLLIPAALYIFAQGIWIAIPKKIGFYYYYYFPGLFLTLLLAAAFHHYYRREDRWLPATFIALSFGLFVYFYPIISAAPLPNDRAFEHWMWLSTWP</sequence>
<feature type="transmembrane region" description="Helical" evidence="1">
    <location>
        <begin position="193"/>
        <end position="212"/>
    </location>
</feature>
<gene>
    <name evidence="4" type="ORF">GON01_00400</name>
</gene>
<keyword evidence="1" id="KW-0328">Glycosyltransferase</keyword>